<dbReference type="Proteomes" id="UP000178912">
    <property type="component" value="Unassembled WGS sequence"/>
</dbReference>
<evidence type="ECO:0000313" key="2">
    <source>
        <dbReference type="Proteomes" id="UP000178912"/>
    </source>
</evidence>
<name>A0A1E1KI19_9HELO</name>
<protein>
    <submittedName>
        <fullName evidence="1">Uncharacterized protein</fullName>
    </submittedName>
</protein>
<gene>
    <name evidence="1" type="ORF">RAG0_06654</name>
</gene>
<accession>A0A1E1KI19</accession>
<reference evidence="2" key="1">
    <citation type="submission" date="2016-03" db="EMBL/GenBank/DDBJ databases">
        <authorList>
            <person name="Guldener U."/>
        </authorList>
    </citation>
    <scope>NUCLEOTIDE SEQUENCE [LARGE SCALE GENOMIC DNA]</scope>
    <source>
        <strain evidence="2">04CH-RAC-A.6.1</strain>
    </source>
</reference>
<dbReference type="EMBL" id="FJUX01000033">
    <property type="protein sequence ID" value="CZS97703.1"/>
    <property type="molecule type" value="Genomic_DNA"/>
</dbReference>
<dbReference type="AlphaFoldDB" id="A0A1E1KI19"/>
<proteinExistence type="predicted"/>
<sequence length="95" mass="10363">MSSNTTIQRVRNDIELSSSNASAPRIRTLSIGISAINTVDSHPQASSQKDADSCIVITKSDFMSHRDRPDPFDCREGREGISAIESTVYPSVFCS</sequence>
<evidence type="ECO:0000313" key="1">
    <source>
        <dbReference type="EMBL" id="CZS97703.1"/>
    </source>
</evidence>
<keyword evidence="2" id="KW-1185">Reference proteome</keyword>
<organism evidence="1 2">
    <name type="scientific">Rhynchosporium agropyri</name>
    <dbReference type="NCBI Taxonomy" id="914238"/>
    <lineage>
        <taxon>Eukaryota</taxon>
        <taxon>Fungi</taxon>
        <taxon>Dikarya</taxon>
        <taxon>Ascomycota</taxon>
        <taxon>Pezizomycotina</taxon>
        <taxon>Leotiomycetes</taxon>
        <taxon>Helotiales</taxon>
        <taxon>Ploettnerulaceae</taxon>
        <taxon>Rhynchosporium</taxon>
    </lineage>
</organism>